<dbReference type="SUPFAM" id="SSF52172">
    <property type="entry name" value="CheY-like"/>
    <property type="match status" value="1"/>
</dbReference>
<feature type="domain" description="CheB-type methylesterase" evidence="10">
    <location>
        <begin position="169"/>
        <end position="362"/>
    </location>
</feature>
<dbReference type="STRING" id="1400863.BN873_330043"/>
<dbReference type="EC" id="3.1.1.61" evidence="6"/>
<comment type="PTM">
    <text evidence="6">Phosphorylated by CheA. Phosphorylation of the N-terminal regulatory domain activates the methylesterase activity.</text>
</comment>
<dbReference type="InterPro" id="IPR035909">
    <property type="entry name" value="CheB_C"/>
</dbReference>
<dbReference type="PROSITE" id="PS50110">
    <property type="entry name" value="RESPONSE_REGULATORY"/>
    <property type="match status" value="1"/>
</dbReference>
<dbReference type="PANTHER" id="PTHR42872">
    <property type="entry name" value="PROTEIN-GLUTAMATE METHYLESTERASE/PROTEIN-GLUTAMINE GLUTAMINASE"/>
    <property type="match status" value="1"/>
</dbReference>
<reference evidence="11" key="1">
    <citation type="submission" date="2013-07" db="EMBL/GenBank/DDBJ databases">
        <authorList>
            <person name="McIlroy S."/>
        </authorList>
    </citation>
    <scope>NUCLEOTIDE SEQUENCE [LARGE SCALE GENOMIC DNA]</scope>
    <source>
        <strain evidence="11">Run_A_D11</strain>
    </source>
</reference>
<comment type="subcellular location">
    <subcellularLocation>
        <location evidence="6">Cytoplasm</location>
    </subcellularLocation>
</comment>
<dbReference type="InterPro" id="IPR000673">
    <property type="entry name" value="Sig_transdc_resp-reg_Me-estase"/>
</dbReference>
<comment type="catalytic activity">
    <reaction evidence="5 6">
        <text>[protein]-L-glutamate 5-O-methyl ester + H2O = L-glutamyl-[protein] + methanol + H(+)</text>
        <dbReference type="Rhea" id="RHEA:23236"/>
        <dbReference type="Rhea" id="RHEA-COMP:10208"/>
        <dbReference type="Rhea" id="RHEA-COMP:10311"/>
        <dbReference type="ChEBI" id="CHEBI:15377"/>
        <dbReference type="ChEBI" id="CHEBI:15378"/>
        <dbReference type="ChEBI" id="CHEBI:17790"/>
        <dbReference type="ChEBI" id="CHEBI:29973"/>
        <dbReference type="ChEBI" id="CHEBI:82795"/>
        <dbReference type="EC" id="3.1.1.61"/>
    </reaction>
</comment>
<dbReference type="EMBL" id="CBTJ020000040">
    <property type="protein sequence ID" value="CDI02566.1"/>
    <property type="molecule type" value="Genomic_DNA"/>
</dbReference>
<organism evidence="11 12">
    <name type="scientific">Candidatus Competibacter denitrificans Run_A_D11</name>
    <dbReference type="NCBI Taxonomy" id="1400863"/>
    <lineage>
        <taxon>Bacteria</taxon>
        <taxon>Pseudomonadati</taxon>
        <taxon>Pseudomonadota</taxon>
        <taxon>Gammaproteobacteria</taxon>
        <taxon>Candidatus Competibacteraceae</taxon>
        <taxon>Candidatus Competibacter</taxon>
    </lineage>
</organism>
<reference evidence="11" key="2">
    <citation type="submission" date="2014-03" db="EMBL/GenBank/DDBJ databases">
        <title>Candidatus Competibacter-lineage genomes retrieved from metagenomes reveal functional metabolic diversity.</title>
        <authorList>
            <person name="McIlroy S.J."/>
            <person name="Albertsen M."/>
            <person name="Andresen E.K."/>
            <person name="Saunders A.M."/>
            <person name="Kristiansen R."/>
            <person name="Stokholm-Bjerregaard M."/>
            <person name="Nielsen K.L."/>
            <person name="Nielsen P.H."/>
        </authorList>
    </citation>
    <scope>NUCLEOTIDE SEQUENCE</scope>
    <source>
        <strain evidence="11">Run_A_D11</strain>
    </source>
</reference>
<feature type="domain" description="Response regulatory" evidence="9">
    <location>
        <begin position="6"/>
        <end position="123"/>
    </location>
</feature>
<evidence type="ECO:0000256" key="2">
    <source>
        <dbReference type="ARBA" id="ARBA00022500"/>
    </source>
</evidence>
<dbReference type="PROSITE" id="PS50122">
    <property type="entry name" value="CHEB"/>
    <property type="match status" value="1"/>
</dbReference>
<dbReference type="Gene3D" id="3.40.50.2300">
    <property type="match status" value="1"/>
</dbReference>
<dbReference type="NCBIfam" id="NF009206">
    <property type="entry name" value="PRK12555.1"/>
    <property type="match status" value="1"/>
</dbReference>
<dbReference type="GO" id="GO:0005737">
    <property type="term" value="C:cytoplasm"/>
    <property type="evidence" value="ECO:0007669"/>
    <property type="project" value="UniProtKB-SubCell"/>
</dbReference>
<dbReference type="InterPro" id="IPR011006">
    <property type="entry name" value="CheY-like_superfamily"/>
</dbReference>
<dbReference type="Proteomes" id="UP000035760">
    <property type="component" value="Unassembled WGS sequence"/>
</dbReference>
<dbReference type="EC" id="3.5.1.44" evidence="6"/>
<dbReference type="FunFam" id="3.40.50.2300:FF:000060">
    <property type="entry name" value="Protein-glutamate methylesterase/protein-glutamine glutaminase"/>
    <property type="match status" value="1"/>
</dbReference>
<evidence type="ECO:0000256" key="7">
    <source>
        <dbReference type="PROSITE-ProRule" id="PRU00050"/>
    </source>
</evidence>
<dbReference type="SMART" id="SM00448">
    <property type="entry name" value="REC"/>
    <property type="match status" value="1"/>
</dbReference>
<dbReference type="HAMAP" id="MF_00099">
    <property type="entry name" value="CheB_chemtxs"/>
    <property type="match status" value="1"/>
</dbReference>
<keyword evidence="12" id="KW-1185">Reference proteome</keyword>
<dbReference type="InterPro" id="IPR001789">
    <property type="entry name" value="Sig_transdc_resp-reg_receiver"/>
</dbReference>
<feature type="active site" evidence="6 7">
    <location>
        <position position="182"/>
    </location>
</feature>
<dbReference type="OrthoDB" id="9793421at2"/>
<dbReference type="NCBIfam" id="NF001965">
    <property type="entry name" value="PRK00742.1"/>
    <property type="match status" value="1"/>
</dbReference>
<name>W6M445_9GAMM</name>
<evidence type="ECO:0000256" key="5">
    <source>
        <dbReference type="ARBA" id="ARBA00048267"/>
    </source>
</evidence>
<sequence length="364" mass="39367">MADKIKVLIVDDSALVRQILAEILDQDPGIQVVGAAADPYAAREKIKQLNPDVLTLDVEMPRMDGLTFLSNLMRLRPMPVVMVSSLTESGATVTLQALELGAVDFVTKPKVDLAHTLDDYALEIREKVRMAARARVIERRSPPPTTKLPAAGEKYSADVILQREERARPFKTTESLIAIGASTGGTEAIKEVLIRMPLSCPGIVITQHIPEAFSGPFARRMDSVAAISVCEARDGQQIFPGHAYIAPGDRHLMLVRDGARYVCRLNDGPPVNRHRPSVDVLFRSVAANAGQNAVGVILTGMGDDGARGIKEMREAGAPTLAQDEQTSVVWGMPGQAVKLGGIDKILPLEAIAAHIMRLAEEHSR</sequence>
<dbReference type="Gene3D" id="3.40.50.180">
    <property type="entry name" value="Methylesterase CheB, C-terminal domain"/>
    <property type="match status" value="1"/>
</dbReference>
<dbReference type="Pfam" id="PF01339">
    <property type="entry name" value="CheB_methylest"/>
    <property type="match status" value="1"/>
</dbReference>
<evidence type="ECO:0000313" key="12">
    <source>
        <dbReference type="Proteomes" id="UP000035760"/>
    </source>
</evidence>
<dbReference type="PIRSF" id="PIRSF000876">
    <property type="entry name" value="RR_chemtxs_CheB"/>
    <property type="match status" value="1"/>
</dbReference>
<dbReference type="InterPro" id="IPR008248">
    <property type="entry name" value="CheB-like"/>
</dbReference>
<dbReference type="GO" id="GO:0008984">
    <property type="term" value="F:protein-glutamate methylesterase activity"/>
    <property type="evidence" value="ECO:0007669"/>
    <property type="project" value="UniProtKB-UniRule"/>
</dbReference>
<proteinExistence type="inferred from homology"/>
<feature type="modified residue" description="4-aspartylphosphate" evidence="6 8">
    <location>
        <position position="57"/>
    </location>
</feature>
<comment type="similarity">
    <text evidence="6">Belongs to the CheB family.</text>
</comment>
<dbReference type="CDD" id="cd16432">
    <property type="entry name" value="CheB_Rec"/>
    <property type="match status" value="1"/>
</dbReference>
<evidence type="ECO:0000256" key="4">
    <source>
        <dbReference type="ARBA" id="ARBA00022801"/>
    </source>
</evidence>
<gene>
    <name evidence="6 11" type="primary">cheB</name>
    <name evidence="11" type="ORF">BN873_330043</name>
</gene>
<evidence type="ECO:0000259" key="10">
    <source>
        <dbReference type="PROSITE" id="PS50122"/>
    </source>
</evidence>
<comment type="catalytic activity">
    <reaction evidence="6">
        <text>L-glutaminyl-[protein] + H2O = L-glutamyl-[protein] + NH4(+)</text>
        <dbReference type="Rhea" id="RHEA:16441"/>
        <dbReference type="Rhea" id="RHEA-COMP:10207"/>
        <dbReference type="Rhea" id="RHEA-COMP:10208"/>
        <dbReference type="ChEBI" id="CHEBI:15377"/>
        <dbReference type="ChEBI" id="CHEBI:28938"/>
        <dbReference type="ChEBI" id="CHEBI:29973"/>
        <dbReference type="ChEBI" id="CHEBI:30011"/>
        <dbReference type="EC" id="3.5.1.44"/>
    </reaction>
</comment>
<dbReference type="PANTHER" id="PTHR42872:SF6">
    <property type="entry name" value="PROTEIN-GLUTAMATE METHYLESTERASE_PROTEIN-GLUTAMINE GLUTAMINASE"/>
    <property type="match status" value="1"/>
</dbReference>
<evidence type="ECO:0000313" key="11">
    <source>
        <dbReference type="EMBL" id="CDI02566.1"/>
    </source>
</evidence>
<evidence type="ECO:0000256" key="3">
    <source>
        <dbReference type="ARBA" id="ARBA00022553"/>
    </source>
</evidence>
<evidence type="ECO:0000259" key="9">
    <source>
        <dbReference type="PROSITE" id="PS50110"/>
    </source>
</evidence>
<comment type="caution">
    <text evidence="11">The sequence shown here is derived from an EMBL/GenBank/DDBJ whole genome shotgun (WGS) entry which is preliminary data.</text>
</comment>
<dbReference type="RefSeq" id="WP_048672890.1">
    <property type="nucleotide sequence ID" value="NZ_CBTJ020000040.1"/>
</dbReference>
<keyword evidence="1 6" id="KW-0963">Cytoplasm</keyword>
<keyword evidence="3 6" id="KW-0597">Phosphoprotein</keyword>
<comment type="function">
    <text evidence="6">Involved in chemotaxis. Part of a chemotaxis signal transduction system that modulates chemotaxis in response to various stimuli. Catalyzes the demethylation of specific methylglutamate residues introduced into the chemoreceptors (methyl-accepting chemotaxis proteins or MCP) by CheR. Also mediates the irreversible deamidation of specific glutamine residues to glutamic acid.</text>
</comment>
<dbReference type="GO" id="GO:0006935">
    <property type="term" value="P:chemotaxis"/>
    <property type="evidence" value="ECO:0007669"/>
    <property type="project" value="UniProtKB-UniRule"/>
</dbReference>
<dbReference type="GO" id="GO:0050568">
    <property type="term" value="F:protein-glutamine glutaminase activity"/>
    <property type="evidence" value="ECO:0007669"/>
    <property type="project" value="UniProtKB-UniRule"/>
</dbReference>
<protein>
    <recommendedName>
        <fullName evidence="6">Protein-glutamate methylesterase/protein-glutamine glutaminase</fullName>
        <ecNumber evidence="6">3.1.1.61</ecNumber>
        <ecNumber evidence="6">3.5.1.44</ecNumber>
    </recommendedName>
</protein>
<accession>W6M445</accession>
<dbReference type="SUPFAM" id="SSF52738">
    <property type="entry name" value="Methylesterase CheB, C-terminal domain"/>
    <property type="match status" value="1"/>
</dbReference>
<evidence type="ECO:0000256" key="8">
    <source>
        <dbReference type="PROSITE-ProRule" id="PRU00169"/>
    </source>
</evidence>
<dbReference type="Pfam" id="PF00072">
    <property type="entry name" value="Response_reg"/>
    <property type="match status" value="1"/>
</dbReference>
<dbReference type="AlphaFoldDB" id="W6M445"/>
<dbReference type="GO" id="GO:0000156">
    <property type="term" value="F:phosphorelay response regulator activity"/>
    <property type="evidence" value="ECO:0007669"/>
    <property type="project" value="InterPro"/>
</dbReference>
<comment type="domain">
    <text evidence="6">Contains a C-terminal catalytic domain, and an N-terminal region which modulates catalytic activity.</text>
</comment>
<feature type="active site" evidence="6 7">
    <location>
        <position position="304"/>
    </location>
</feature>
<keyword evidence="2 6" id="KW-0145">Chemotaxis</keyword>
<evidence type="ECO:0000256" key="1">
    <source>
        <dbReference type="ARBA" id="ARBA00022490"/>
    </source>
</evidence>
<feature type="active site" evidence="6 7">
    <location>
        <position position="208"/>
    </location>
</feature>
<dbReference type="CDD" id="cd17541">
    <property type="entry name" value="REC_CheB-like"/>
    <property type="match status" value="1"/>
</dbReference>
<keyword evidence="4 6" id="KW-0378">Hydrolase</keyword>
<evidence type="ECO:0000256" key="6">
    <source>
        <dbReference type="HAMAP-Rule" id="MF_00099"/>
    </source>
</evidence>